<organism evidence="6 7">
    <name type="scientific">Halocynthiibacter styelae</name>
    <dbReference type="NCBI Taxonomy" id="2761955"/>
    <lineage>
        <taxon>Bacteria</taxon>
        <taxon>Pseudomonadati</taxon>
        <taxon>Pseudomonadota</taxon>
        <taxon>Alphaproteobacteria</taxon>
        <taxon>Rhodobacterales</taxon>
        <taxon>Paracoccaceae</taxon>
        <taxon>Halocynthiibacter</taxon>
    </lineage>
</organism>
<sequence>MIQKKHIPLLVTAFVVLATAIILLWMGREPICKCGTVKLWWGKTFSSEGSQHLTDWYTPSHLIHGFIFFGFLWLVARRLSVGWRLVIATLIEAAWEISENTTAVIEHYRTVTISLDYFGDSVINSLADIGAMLLGFWLARRLPIWASLAIVIGFEVFTMHMIRDGLALNVLMLTYPLDLVKEWQAAIPPLQ</sequence>
<accession>A0A8J7J5N9</accession>
<feature type="transmembrane region" description="Helical" evidence="5">
    <location>
        <begin position="144"/>
        <end position="162"/>
    </location>
</feature>
<evidence type="ECO:0000256" key="2">
    <source>
        <dbReference type="ARBA" id="ARBA00022692"/>
    </source>
</evidence>
<keyword evidence="2 5" id="KW-0812">Transmembrane</keyword>
<keyword evidence="1" id="KW-1003">Cell membrane</keyword>
<keyword evidence="7" id="KW-1185">Reference proteome</keyword>
<evidence type="ECO:0000256" key="5">
    <source>
        <dbReference type="SAM" id="Phobius"/>
    </source>
</evidence>
<feature type="transmembrane region" description="Helical" evidence="5">
    <location>
        <begin position="7"/>
        <end position="26"/>
    </location>
</feature>
<dbReference type="GO" id="GO:0005886">
    <property type="term" value="C:plasma membrane"/>
    <property type="evidence" value="ECO:0007669"/>
    <property type="project" value="InterPro"/>
</dbReference>
<evidence type="ECO:0000313" key="7">
    <source>
        <dbReference type="Proteomes" id="UP000640583"/>
    </source>
</evidence>
<evidence type="ECO:0000256" key="3">
    <source>
        <dbReference type="ARBA" id="ARBA00022989"/>
    </source>
</evidence>
<comment type="caution">
    <text evidence="6">The sequence shown here is derived from an EMBL/GenBank/DDBJ whole genome shotgun (WGS) entry which is preliminary data.</text>
</comment>
<evidence type="ECO:0000256" key="4">
    <source>
        <dbReference type="ARBA" id="ARBA00023136"/>
    </source>
</evidence>
<dbReference type="NCBIfam" id="NF002099">
    <property type="entry name" value="PRK00944.1"/>
    <property type="match status" value="1"/>
</dbReference>
<name>A0A8J7J5N9_9RHOB</name>
<dbReference type="Proteomes" id="UP000640583">
    <property type="component" value="Unassembled WGS sequence"/>
</dbReference>
<keyword evidence="4 5" id="KW-0472">Membrane</keyword>
<feature type="transmembrane region" description="Helical" evidence="5">
    <location>
        <begin position="56"/>
        <end position="76"/>
    </location>
</feature>
<protein>
    <submittedName>
        <fullName evidence="6">DUF2585 domain-containing protein</fullName>
    </submittedName>
</protein>
<reference evidence="6" key="1">
    <citation type="submission" date="2020-10" db="EMBL/GenBank/DDBJ databases">
        <title>Paenihalocynthiibacter styelae gen. nov., sp. nov., isolated from stalked sea squirt Styela clava.</title>
        <authorList>
            <person name="Kim Y.-O."/>
            <person name="Yoon J.-H."/>
        </authorList>
    </citation>
    <scope>NUCLEOTIDE SEQUENCE</scope>
    <source>
        <strain evidence="6">MYP1-1</strain>
    </source>
</reference>
<evidence type="ECO:0000256" key="1">
    <source>
        <dbReference type="ARBA" id="ARBA00022475"/>
    </source>
</evidence>
<dbReference type="Pfam" id="PF10755">
    <property type="entry name" value="DUF2585"/>
    <property type="match status" value="1"/>
</dbReference>
<gene>
    <name evidence="6" type="ORF">H1D41_09765</name>
</gene>
<evidence type="ECO:0000313" key="6">
    <source>
        <dbReference type="EMBL" id="MBI1493920.1"/>
    </source>
</evidence>
<dbReference type="RefSeq" id="WP_228848727.1">
    <property type="nucleotide sequence ID" value="NZ_JADCKQ010000006.1"/>
</dbReference>
<dbReference type="InterPro" id="IPR019691">
    <property type="entry name" value="DUF2585"/>
</dbReference>
<dbReference type="EMBL" id="JADCKQ010000006">
    <property type="protein sequence ID" value="MBI1493920.1"/>
    <property type="molecule type" value="Genomic_DNA"/>
</dbReference>
<proteinExistence type="predicted"/>
<dbReference type="AlphaFoldDB" id="A0A8J7J5N9"/>
<keyword evidence="3 5" id="KW-1133">Transmembrane helix</keyword>